<evidence type="ECO:0000313" key="1">
    <source>
        <dbReference type="EMBL" id="KAJ8039829.1"/>
    </source>
</evidence>
<proteinExistence type="predicted"/>
<dbReference type="AlphaFoldDB" id="A0A9Q1C869"/>
<dbReference type="EMBL" id="JAIZAY010000006">
    <property type="protein sequence ID" value="KAJ8039829.1"/>
    <property type="molecule type" value="Genomic_DNA"/>
</dbReference>
<dbReference type="Proteomes" id="UP001152320">
    <property type="component" value="Chromosome 6"/>
</dbReference>
<sequence>MERDHKDMQAIISFLQHRDPFADDQSLRNIETGVTADQKATTMNIKTAIQADGEAFDIDLLLLFQRLITASSGMYDDKKEIFRQLPFVHAFTGCDTTSHPFGISKGAVLRKMMTDKDFQKTGKVFSEPASKEVIIKAGE</sequence>
<gene>
    <name evidence="1" type="ORF">HOLleu_13952</name>
</gene>
<accession>A0A9Q1C869</accession>
<comment type="caution">
    <text evidence="1">The sequence shown here is derived from an EMBL/GenBank/DDBJ whole genome shotgun (WGS) entry which is preliminary data.</text>
</comment>
<protein>
    <submittedName>
        <fullName evidence="1">Uncharacterized protein</fullName>
    </submittedName>
</protein>
<organism evidence="1 2">
    <name type="scientific">Holothuria leucospilota</name>
    <name type="common">Black long sea cucumber</name>
    <name type="synonym">Mertensiothuria leucospilota</name>
    <dbReference type="NCBI Taxonomy" id="206669"/>
    <lineage>
        <taxon>Eukaryota</taxon>
        <taxon>Metazoa</taxon>
        <taxon>Echinodermata</taxon>
        <taxon>Eleutherozoa</taxon>
        <taxon>Echinozoa</taxon>
        <taxon>Holothuroidea</taxon>
        <taxon>Aspidochirotacea</taxon>
        <taxon>Aspidochirotida</taxon>
        <taxon>Holothuriidae</taxon>
        <taxon>Holothuria</taxon>
    </lineage>
</organism>
<evidence type="ECO:0000313" key="2">
    <source>
        <dbReference type="Proteomes" id="UP001152320"/>
    </source>
</evidence>
<keyword evidence="2" id="KW-1185">Reference proteome</keyword>
<dbReference type="OrthoDB" id="6753017at2759"/>
<name>A0A9Q1C869_HOLLE</name>
<reference evidence="1" key="1">
    <citation type="submission" date="2021-10" db="EMBL/GenBank/DDBJ databases">
        <title>Tropical sea cucumber genome reveals ecological adaptation and Cuvierian tubules defense mechanism.</title>
        <authorList>
            <person name="Chen T."/>
        </authorList>
    </citation>
    <scope>NUCLEOTIDE SEQUENCE</scope>
    <source>
        <strain evidence="1">Nanhai2018</strain>
        <tissue evidence="1">Muscle</tissue>
    </source>
</reference>